<feature type="domain" description="Thiamine pyrophosphate enzyme N-terminal TPP-binding" evidence="6">
    <location>
        <begin position="3"/>
        <end position="117"/>
    </location>
</feature>
<gene>
    <name evidence="7" type="ORF">B7R54_04675</name>
</gene>
<dbReference type="InterPro" id="IPR012001">
    <property type="entry name" value="Thiamin_PyroP_enz_TPP-bd_dom"/>
</dbReference>
<dbReference type="AlphaFoldDB" id="A0A3E0VGU9"/>
<evidence type="ECO:0000259" key="5">
    <source>
        <dbReference type="Pfam" id="PF02775"/>
    </source>
</evidence>
<accession>A0A3E0VGU9</accession>
<dbReference type="InterPro" id="IPR012000">
    <property type="entry name" value="Thiamin_PyroP_enz_cen_dom"/>
</dbReference>
<dbReference type="GO" id="GO:0003824">
    <property type="term" value="F:catalytic activity"/>
    <property type="evidence" value="ECO:0007669"/>
    <property type="project" value="InterPro"/>
</dbReference>
<sequence>MTTVSDFIIQRVKEWGVTRVFGFPGDGIGEFDGALGRAEREGEGLEYIRPTHEEICSLMATAHAKFTGEVGVCIATSSPGAFHMLNGLYDASMDNQPVVAIVGQQGLASLGTFVMQESNLERVFADVACYVQTIVSPDQAQAVIDTAFRTAKLRLAPAVIILPHDIQGMDWHEPAPENWVARSSAASPSTAIVPPESELQKAADIINAGKKVTFLVGAGATGATDEVIEAANLAGAGIITALRGKHVVPSEIPFHTQQLGLLGSLPSLHQAEKCDTIVFLGTNYPYGQFLPKTGQARGIQIDLKPEQLGVRYPNELNLWGDVRATLEALIPLLEPKTDLSWQEGIADEMRGWEREMETQAMLSYPDGGNPRRVIHELNKRLPDGAIVTCDAGTTADWYGAHIRLRRGMLGDMSGRLATMLAAMPYAVAAKFAYSDRPVVCTIGDGGFQMLGMNELITIKKYLSRWKTKTFVIVVMHNDDLTQVSWEMRTEDGNPLWNTAQDVESVDYAGWASLLGFRGVTLTRDEDAGAVFDEAFAFDGVTLIDAHVSKNVPPLPPHITAEFALNTAKALLKGDPSELAVIVDSAEALAAEGVERVKGALHLGGRGRRAARRDGDAGREDD</sequence>
<evidence type="ECO:0000313" key="7">
    <source>
        <dbReference type="EMBL" id="RFA08600.1"/>
    </source>
</evidence>
<feature type="domain" description="Thiamine pyrophosphate enzyme TPP-binding" evidence="5">
    <location>
        <begin position="390"/>
        <end position="544"/>
    </location>
</feature>
<proteinExistence type="inferred from homology"/>
<keyword evidence="2 3" id="KW-0786">Thiamine pyrophosphate</keyword>
<dbReference type="PANTHER" id="PTHR42981">
    <property type="entry name" value="PYRUVATE DEHYDROGENASE [UBIQUINONE]"/>
    <property type="match status" value="1"/>
</dbReference>
<evidence type="ECO:0000259" key="4">
    <source>
        <dbReference type="Pfam" id="PF00205"/>
    </source>
</evidence>
<evidence type="ECO:0000256" key="3">
    <source>
        <dbReference type="RuleBase" id="RU362132"/>
    </source>
</evidence>
<organism evidence="7 8">
    <name type="scientific">Subtercola boreus</name>
    <dbReference type="NCBI Taxonomy" id="120213"/>
    <lineage>
        <taxon>Bacteria</taxon>
        <taxon>Bacillati</taxon>
        <taxon>Actinomycetota</taxon>
        <taxon>Actinomycetes</taxon>
        <taxon>Micrococcales</taxon>
        <taxon>Microbacteriaceae</taxon>
        <taxon>Subtercola</taxon>
    </lineage>
</organism>
<dbReference type="Pfam" id="PF02776">
    <property type="entry name" value="TPP_enzyme_N"/>
    <property type="match status" value="1"/>
</dbReference>
<dbReference type="Pfam" id="PF00205">
    <property type="entry name" value="TPP_enzyme_M"/>
    <property type="match status" value="1"/>
</dbReference>
<dbReference type="GO" id="GO:0000287">
    <property type="term" value="F:magnesium ion binding"/>
    <property type="evidence" value="ECO:0007669"/>
    <property type="project" value="InterPro"/>
</dbReference>
<evidence type="ECO:0000259" key="6">
    <source>
        <dbReference type="Pfam" id="PF02776"/>
    </source>
</evidence>
<dbReference type="SUPFAM" id="SSF52518">
    <property type="entry name" value="Thiamin diphosphate-binding fold (THDP-binding)"/>
    <property type="match status" value="2"/>
</dbReference>
<evidence type="ECO:0000313" key="8">
    <source>
        <dbReference type="Proteomes" id="UP000256486"/>
    </source>
</evidence>
<comment type="similarity">
    <text evidence="1 3">Belongs to the TPP enzyme family.</text>
</comment>
<dbReference type="InterPro" id="IPR029061">
    <property type="entry name" value="THDP-binding"/>
</dbReference>
<dbReference type="InterPro" id="IPR047211">
    <property type="entry name" value="POXB-like"/>
</dbReference>
<dbReference type="EMBL" id="NBWZ01000001">
    <property type="protein sequence ID" value="RFA08600.1"/>
    <property type="molecule type" value="Genomic_DNA"/>
</dbReference>
<dbReference type="InterPro" id="IPR029035">
    <property type="entry name" value="DHS-like_NAD/FAD-binding_dom"/>
</dbReference>
<evidence type="ECO:0000256" key="1">
    <source>
        <dbReference type="ARBA" id="ARBA00007812"/>
    </source>
</evidence>
<dbReference type="GO" id="GO:0030976">
    <property type="term" value="F:thiamine pyrophosphate binding"/>
    <property type="evidence" value="ECO:0007669"/>
    <property type="project" value="InterPro"/>
</dbReference>
<name>A0A3E0VGU9_9MICO</name>
<feature type="domain" description="Thiamine pyrophosphate enzyme central" evidence="4">
    <location>
        <begin position="199"/>
        <end position="329"/>
    </location>
</feature>
<dbReference type="InterPro" id="IPR011766">
    <property type="entry name" value="TPP_enzyme_TPP-bd"/>
</dbReference>
<dbReference type="Gene3D" id="3.40.50.970">
    <property type="match status" value="2"/>
</dbReference>
<dbReference type="RefSeq" id="WP_116414004.1">
    <property type="nucleotide sequence ID" value="NZ_NBWZ01000001.1"/>
</dbReference>
<dbReference type="Pfam" id="PF02775">
    <property type="entry name" value="TPP_enzyme_C"/>
    <property type="match status" value="1"/>
</dbReference>
<reference evidence="7 8" key="1">
    <citation type="submission" date="2017-04" db="EMBL/GenBank/DDBJ databases">
        <title>Comparative genome analysis of Subtercola boreus.</title>
        <authorList>
            <person name="Cho Y.-J."/>
            <person name="Cho A."/>
            <person name="Kim O.-S."/>
            <person name="Lee J.-I."/>
        </authorList>
    </citation>
    <scope>NUCLEOTIDE SEQUENCE [LARGE SCALE GENOMIC DNA]</scope>
    <source>
        <strain evidence="7 8">K300</strain>
    </source>
</reference>
<dbReference type="Proteomes" id="UP000256486">
    <property type="component" value="Unassembled WGS sequence"/>
</dbReference>
<dbReference type="Gene3D" id="3.40.50.1220">
    <property type="entry name" value="TPP-binding domain"/>
    <property type="match status" value="1"/>
</dbReference>
<evidence type="ECO:0000256" key="2">
    <source>
        <dbReference type="ARBA" id="ARBA00023052"/>
    </source>
</evidence>
<dbReference type="OrthoDB" id="4959782at2"/>
<keyword evidence="8" id="KW-1185">Reference proteome</keyword>
<dbReference type="SUPFAM" id="SSF52467">
    <property type="entry name" value="DHS-like NAD/FAD-binding domain"/>
    <property type="match status" value="1"/>
</dbReference>
<protein>
    <submittedName>
        <fullName evidence="7">Thiamine pyrophosphate-requiring protein</fullName>
    </submittedName>
</protein>
<dbReference type="NCBIfam" id="NF006129">
    <property type="entry name" value="PRK08273.1"/>
    <property type="match status" value="1"/>
</dbReference>
<dbReference type="PANTHER" id="PTHR42981:SF2">
    <property type="entry name" value="PYRUVATE DEHYDROGENASE [UBIQUINONE]"/>
    <property type="match status" value="1"/>
</dbReference>
<comment type="caution">
    <text evidence="7">The sequence shown here is derived from an EMBL/GenBank/DDBJ whole genome shotgun (WGS) entry which is preliminary data.</text>
</comment>